<dbReference type="InterPro" id="IPR017689">
    <property type="entry name" value="BamD"/>
</dbReference>
<keyword evidence="5 6" id="KW-0449">Lipoprotein</keyword>
<dbReference type="InterPro" id="IPR039565">
    <property type="entry name" value="BamD-like"/>
</dbReference>
<dbReference type="EMBL" id="QICN01000002">
    <property type="protein sequence ID" value="PXV70302.1"/>
    <property type="molecule type" value="Genomic_DNA"/>
</dbReference>
<sequence length="283" mass="31903">MRFRIPVVLALAGVVCACSSDPNRLPPENPFRPEQTSIREQRLQAGELYRLARAALDSSDFAGALQRYSQLTLRFPFTDYAVQAQVERIYALYRNYQPEEALAAADRFLRDYPRHEHAAYVHYLKGLVNFERDRGIADSLGFDTTRRDTSSLRRSFDDFGVLIQRYPQSPYVADARARMIYLRNRIAEHELTVVQYYMRRGAFVAAAKRAEQIVSQYPGAPATLDALSLLEKSYAALDLDTQAADAQRLRKAYLRNAPAPAPEASATMESTDTAAAPPDQMSP</sequence>
<evidence type="ECO:0000256" key="2">
    <source>
        <dbReference type="ARBA" id="ARBA00023136"/>
    </source>
</evidence>
<feature type="region of interest" description="Disordered" evidence="7">
    <location>
        <begin position="259"/>
        <end position="283"/>
    </location>
</feature>
<dbReference type="HAMAP" id="MF_00922">
    <property type="entry name" value="OM_assembly_BamD"/>
    <property type="match status" value="1"/>
</dbReference>
<dbReference type="GO" id="GO:1990063">
    <property type="term" value="C:Bam protein complex"/>
    <property type="evidence" value="ECO:0007669"/>
    <property type="project" value="TreeGrafter"/>
</dbReference>
<evidence type="ECO:0000256" key="4">
    <source>
        <dbReference type="ARBA" id="ARBA00023237"/>
    </source>
</evidence>
<keyword evidence="10" id="KW-1185">Reference proteome</keyword>
<gene>
    <name evidence="6" type="primary">bamD</name>
    <name evidence="9" type="ORF">C8D93_102154</name>
</gene>
<proteinExistence type="inferred from homology"/>
<dbReference type="PANTHER" id="PTHR37423:SF1">
    <property type="entry name" value="OUTER MEMBRANE PROTEIN ASSEMBLY FACTOR BAMD"/>
    <property type="match status" value="1"/>
</dbReference>
<evidence type="ECO:0000313" key="10">
    <source>
        <dbReference type="Proteomes" id="UP000248330"/>
    </source>
</evidence>
<dbReference type="PANTHER" id="PTHR37423">
    <property type="entry name" value="SOLUBLE LYTIC MUREIN TRANSGLYCOSYLASE-RELATED"/>
    <property type="match status" value="1"/>
</dbReference>
<evidence type="ECO:0000256" key="6">
    <source>
        <dbReference type="HAMAP-Rule" id="MF_00922"/>
    </source>
</evidence>
<dbReference type="RefSeq" id="WP_170123900.1">
    <property type="nucleotide sequence ID" value="NZ_CAWNXA010000002.1"/>
</dbReference>
<evidence type="ECO:0000313" key="9">
    <source>
        <dbReference type="EMBL" id="PXV70302.1"/>
    </source>
</evidence>
<dbReference type="PROSITE" id="PS51257">
    <property type="entry name" value="PROKAR_LIPOPROTEIN"/>
    <property type="match status" value="1"/>
</dbReference>
<evidence type="ECO:0000256" key="3">
    <source>
        <dbReference type="ARBA" id="ARBA00023139"/>
    </source>
</evidence>
<evidence type="ECO:0000256" key="7">
    <source>
        <dbReference type="SAM" id="MobiDB-lite"/>
    </source>
</evidence>
<keyword evidence="4 6" id="KW-0998">Cell outer membrane</keyword>
<comment type="similarity">
    <text evidence="6">Belongs to the BamD family.</text>
</comment>
<accession>A0A318EE03</accession>
<dbReference type="GO" id="GO:0051205">
    <property type="term" value="P:protein insertion into membrane"/>
    <property type="evidence" value="ECO:0007669"/>
    <property type="project" value="UniProtKB-UniRule"/>
</dbReference>
<evidence type="ECO:0000256" key="1">
    <source>
        <dbReference type="ARBA" id="ARBA00022729"/>
    </source>
</evidence>
<keyword evidence="3 6" id="KW-0564">Palmitate</keyword>
<comment type="subcellular location">
    <subcellularLocation>
        <location evidence="6">Cell outer membrane</location>
        <topology evidence="6">Lipid-anchor</topology>
    </subcellularLocation>
</comment>
<dbReference type="NCBIfam" id="TIGR03302">
    <property type="entry name" value="OM_YfiO"/>
    <property type="match status" value="1"/>
</dbReference>
<organism evidence="9 10">
    <name type="scientific">Sinimarinibacterium flocculans</name>
    <dbReference type="NCBI Taxonomy" id="985250"/>
    <lineage>
        <taxon>Bacteria</taxon>
        <taxon>Pseudomonadati</taxon>
        <taxon>Pseudomonadota</taxon>
        <taxon>Gammaproteobacteria</taxon>
        <taxon>Nevskiales</taxon>
        <taxon>Nevskiaceae</taxon>
        <taxon>Sinimarinibacterium</taxon>
    </lineage>
</organism>
<dbReference type="Gene3D" id="1.25.40.10">
    <property type="entry name" value="Tetratricopeptide repeat domain"/>
    <property type="match status" value="1"/>
</dbReference>
<protein>
    <recommendedName>
        <fullName evidence="6">Outer membrane protein assembly factor BamD</fullName>
    </recommendedName>
</protein>
<keyword evidence="2 6" id="KW-0472">Membrane</keyword>
<evidence type="ECO:0000259" key="8">
    <source>
        <dbReference type="Pfam" id="PF13525"/>
    </source>
</evidence>
<comment type="caution">
    <text evidence="9">The sequence shown here is derived from an EMBL/GenBank/DDBJ whole genome shotgun (WGS) entry which is preliminary data.</text>
</comment>
<name>A0A318EE03_9GAMM</name>
<dbReference type="Pfam" id="PF13525">
    <property type="entry name" value="YfiO"/>
    <property type="match status" value="1"/>
</dbReference>
<feature type="domain" description="Outer membrane lipoprotein BamD-like" evidence="8">
    <location>
        <begin position="44"/>
        <end position="248"/>
    </location>
</feature>
<dbReference type="SUPFAM" id="SSF48452">
    <property type="entry name" value="TPR-like"/>
    <property type="match status" value="1"/>
</dbReference>
<reference evidence="9 10" key="1">
    <citation type="submission" date="2018-04" db="EMBL/GenBank/DDBJ databases">
        <title>Genomic Encyclopedia of Type Strains, Phase IV (KMG-IV): sequencing the most valuable type-strain genomes for metagenomic binning, comparative biology and taxonomic classification.</title>
        <authorList>
            <person name="Goeker M."/>
        </authorList>
    </citation>
    <scope>NUCLEOTIDE SEQUENCE [LARGE SCALE GENOMIC DNA]</scope>
    <source>
        <strain evidence="9 10">DSM 104150</strain>
    </source>
</reference>
<comment type="subunit">
    <text evidence="6">Part of the Bam complex.</text>
</comment>
<dbReference type="InterPro" id="IPR011990">
    <property type="entry name" value="TPR-like_helical_dom_sf"/>
</dbReference>
<comment type="function">
    <text evidence="6">Part of the outer membrane protein assembly complex, which is involved in assembly and insertion of beta-barrel proteins into the outer membrane.</text>
</comment>
<dbReference type="Proteomes" id="UP000248330">
    <property type="component" value="Unassembled WGS sequence"/>
</dbReference>
<dbReference type="GO" id="GO:0043165">
    <property type="term" value="P:Gram-negative-bacterium-type cell outer membrane assembly"/>
    <property type="evidence" value="ECO:0007669"/>
    <property type="project" value="UniProtKB-UniRule"/>
</dbReference>
<evidence type="ECO:0000256" key="5">
    <source>
        <dbReference type="ARBA" id="ARBA00023288"/>
    </source>
</evidence>
<dbReference type="CDD" id="cd15830">
    <property type="entry name" value="BamD"/>
    <property type="match status" value="1"/>
</dbReference>
<keyword evidence="1 6" id="KW-0732">Signal</keyword>
<dbReference type="AlphaFoldDB" id="A0A318EE03"/>